<dbReference type="AlphaFoldDB" id="A0A0M3IDM0"/>
<reference evidence="2" key="1">
    <citation type="submission" date="2017-02" db="UniProtKB">
        <authorList>
            <consortium name="WormBaseParasite"/>
        </authorList>
    </citation>
    <scope>IDENTIFICATION</scope>
</reference>
<evidence type="ECO:0000313" key="2">
    <source>
        <dbReference type="WBParaSite" id="ALUE_0001613201-mRNA-1"/>
    </source>
</evidence>
<organism evidence="1 2">
    <name type="scientific">Ascaris lumbricoides</name>
    <name type="common">Giant roundworm</name>
    <dbReference type="NCBI Taxonomy" id="6252"/>
    <lineage>
        <taxon>Eukaryota</taxon>
        <taxon>Metazoa</taxon>
        <taxon>Ecdysozoa</taxon>
        <taxon>Nematoda</taxon>
        <taxon>Chromadorea</taxon>
        <taxon>Rhabditida</taxon>
        <taxon>Spirurina</taxon>
        <taxon>Ascaridomorpha</taxon>
        <taxon>Ascaridoidea</taxon>
        <taxon>Ascarididae</taxon>
        <taxon>Ascaris</taxon>
    </lineage>
</organism>
<proteinExistence type="predicted"/>
<keyword evidence="1" id="KW-1185">Reference proteome</keyword>
<evidence type="ECO:0000313" key="1">
    <source>
        <dbReference type="Proteomes" id="UP000036681"/>
    </source>
</evidence>
<sequence length="99" mass="12138">MIPYDSSSYFHQVVHSITRLEILDRDERFMTRIHRRRNTAKTSKKTHMLIENAEYLHYYNVVYFFIVLTIQPHENHIHAFYYLSDTTDRSENLRNNFLL</sequence>
<name>A0A0M3IDM0_ASCLU</name>
<protein>
    <submittedName>
        <fullName evidence="2">Ovule protein</fullName>
    </submittedName>
</protein>
<dbReference type="Proteomes" id="UP000036681">
    <property type="component" value="Unplaced"/>
</dbReference>
<accession>A0A0M3IDM0</accession>
<dbReference type="WBParaSite" id="ALUE_0001613201-mRNA-1">
    <property type="protein sequence ID" value="ALUE_0001613201-mRNA-1"/>
    <property type="gene ID" value="ALUE_0001613201"/>
</dbReference>